<dbReference type="PATRIC" id="fig|1149862.3.peg.1241"/>
<protein>
    <recommendedName>
        <fullName evidence="3">Terminase small subunit</fullName>
    </recommendedName>
</protein>
<reference evidence="1 2" key="1">
    <citation type="journal article" date="2012" name="J. Bacteriol.">
        <title>Draft Genome Sequences for Two Metal-Reducing Pelosinus fermentans Strains Isolated from a Cr(VI)-Contaminated Site and for Type Strain R7.</title>
        <authorList>
            <person name="Brown S.D."/>
            <person name="Podar M."/>
            <person name="Klingeman D.M."/>
            <person name="Johnson C.M."/>
            <person name="Yang Z.K."/>
            <person name="Utturkar S.M."/>
            <person name="Land M.L."/>
            <person name="Mosher J.J."/>
            <person name="Hurt R.A.Jr."/>
            <person name="Phelps T.J."/>
            <person name="Palumbo A.V."/>
            <person name="Arkin A.P."/>
            <person name="Hazen T.C."/>
            <person name="Elias D.A."/>
        </authorList>
    </citation>
    <scope>NUCLEOTIDE SEQUENCE [LARGE SCALE GENOMIC DNA]</scope>
    <source>
        <strain evidence="1 2">B4</strain>
    </source>
</reference>
<dbReference type="AlphaFoldDB" id="I8RLK5"/>
<comment type="caution">
    <text evidence="1">The sequence shown here is derived from an EMBL/GenBank/DDBJ whole genome shotgun (WGS) entry which is preliminary data.</text>
</comment>
<name>I8RLK5_9FIRM</name>
<evidence type="ECO:0000313" key="1">
    <source>
        <dbReference type="EMBL" id="EIW19510.1"/>
    </source>
</evidence>
<accession>I8RLK5</accession>
<dbReference type="EMBL" id="AKVJ01000017">
    <property type="protein sequence ID" value="EIW19510.1"/>
    <property type="molecule type" value="Genomic_DNA"/>
</dbReference>
<dbReference type="OrthoDB" id="961985at2"/>
<proteinExistence type="predicted"/>
<dbReference type="Proteomes" id="UP000004324">
    <property type="component" value="Unassembled WGS sequence"/>
</dbReference>
<sequence>MMDLTKVDSIKKRTFLAVFSECGNVTKSAEIAGCARQTHYDSMANDPEYVLAFDQAKEAAADKLEQEARRRAVEGVAEPVFYQGKQIGTVQRYSDNLLMFLLKGERPEKFKDRQEVTGKNGGPIQLEAMTADQRQSRIIELLEKRDS</sequence>
<gene>
    <name evidence="1" type="ORF">FB4_2693</name>
</gene>
<keyword evidence="2" id="KW-1185">Reference proteome</keyword>
<evidence type="ECO:0008006" key="3">
    <source>
        <dbReference type="Google" id="ProtNLM"/>
    </source>
</evidence>
<evidence type="ECO:0000313" key="2">
    <source>
        <dbReference type="Proteomes" id="UP000004324"/>
    </source>
</evidence>
<organism evidence="1 2">
    <name type="scientific">Pelosinus fermentans B4</name>
    <dbReference type="NCBI Taxonomy" id="1149862"/>
    <lineage>
        <taxon>Bacteria</taxon>
        <taxon>Bacillati</taxon>
        <taxon>Bacillota</taxon>
        <taxon>Negativicutes</taxon>
        <taxon>Selenomonadales</taxon>
        <taxon>Sporomusaceae</taxon>
        <taxon>Pelosinus</taxon>
    </lineage>
</organism>